<dbReference type="PANTHER" id="PTHR22946:SF9">
    <property type="entry name" value="POLYKETIDE TRANSFERASE AF380"/>
    <property type="match status" value="1"/>
</dbReference>
<evidence type="ECO:0000256" key="2">
    <source>
        <dbReference type="ARBA" id="ARBA00022801"/>
    </source>
</evidence>
<gene>
    <name evidence="4" type="ORF">GCM10023321_00300</name>
</gene>
<dbReference type="Proteomes" id="UP001428817">
    <property type="component" value="Unassembled WGS sequence"/>
</dbReference>
<proteinExistence type="inferred from homology"/>
<reference evidence="5" key="1">
    <citation type="journal article" date="2019" name="Int. J. Syst. Evol. Microbiol.">
        <title>The Global Catalogue of Microorganisms (GCM) 10K type strain sequencing project: providing services to taxonomists for standard genome sequencing and annotation.</title>
        <authorList>
            <consortium name="The Broad Institute Genomics Platform"/>
            <consortium name="The Broad Institute Genome Sequencing Center for Infectious Disease"/>
            <person name="Wu L."/>
            <person name="Ma J."/>
        </authorList>
    </citation>
    <scope>NUCLEOTIDE SEQUENCE [LARGE SCALE GENOMIC DNA]</scope>
    <source>
        <strain evidence="5">JCM 18303</strain>
    </source>
</reference>
<dbReference type="Gene3D" id="3.40.50.1820">
    <property type="entry name" value="alpha/beta hydrolase"/>
    <property type="match status" value="1"/>
</dbReference>
<accession>A0ABP9PCA8</accession>
<comment type="caution">
    <text evidence="4">The sequence shown here is derived from an EMBL/GenBank/DDBJ whole genome shotgun (WGS) entry which is preliminary data.</text>
</comment>
<dbReference type="SUPFAM" id="SSF53474">
    <property type="entry name" value="alpha/beta-Hydrolases"/>
    <property type="match status" value="1"/>
</dbReference>
<name>A0ABP9PCA8_9PSEU</name>
<feature type="domain" description="Serine aminopeptidase S33" evidence="3">
    <location>
        <begin position="30"/>
        <end position="270"/>
    </location>
</feature>
<dbReference type="EMBL" id="BAABJP010000001">
    <property type="protein sequence ID" value="GAA5144292.1"/>
    <property type="molecule type" value="Genomic_DNA"/>
</dbReference>
<evidence type="ECO:0000259" key="3">
    <source>
        <dbReference type="Pfam" id="PF12146"/>
    </source>
</evidence>
<keyword evidence="2" id="KW-0378">Hydrolase</keyword>
<evidence type="ECO:0000313" key="4">
    <source>
        <dbReference type="EMBL" id="GAA5144292.1"/>
    </source>
</evidence>
<evidence type="ECO:0000313" key="5">
    <source>
        <dbReference type="Proteomes" id="UP001428817"/>
    </source>
</evidence>
<sequence>MTSLPMPFFSSGLRLDADLHVPASGTGPFPVVLVCSGYQGQKIIHPERFARLLNPRGYAVLAFDYRGFGLSEGERGRLVPQEWVEDVRAGVDRLATVEVVDNSRLALVGWGLGGGVVVTEAADDPRVRAVACLNGMADGARATRQMHDQTSWASLLRRIETDRARRAVHGRSEITAPWDIIRLNRDGRTDGYVGRELYKAPGFGTGVTLESAEALLRFAPERVVHRIAPRPLLIVHGAENELHQPVEAQALYRRAGEPKRLELLPGRGHTEWMFDDDPTFRGVVELLDGFLADAFGLPVGAEGVRR</sequence>
<dbReference type="InterPro" id="IPR022742">
    <property type="entry name" value="Hydrolase_4"/>
</dbReference>
<dbReference type="InterPro" id="IPR050261">
    <property type="entry name" value="FrsA_esterase"/>
</dbReference>
<evidence type="ECO:0000256" key="1">
    <source>
        <dbReference type="ARBA" id="ARBA00008645"/>
    </source>
</evidence>
<dbReference type="PANTHER" id="PTHR22946">
    <property type="entry name" value="DIENELACTONE HYDROLASE DOMAIN-CONTAINING PROTEIN-RELATED"/>
    <property type="match status" value="1"/>
</dbReference>
<dbReference type="Pfam" id="PF12146">
    <property type="entry name" value="Hydrolase_4"/>
    <property type="match status" value="1"/>
</dbReference>
<keyword evidence="5" id="KW-1185">Reference proteome</keyword>
<comment type="similarity">
    <text evidence="1">Belongs to the AB hydrolase superfamily.</text>
</comment>
<protein>
    <recommendedName>
        <fullName evidence="3">Serine aminopeptidase S33 domain-containing protein</fullName>
    </recommendedName>
</protein>
<dbReference type="InterPro" id="IPR029058">
    <property type="entry name" value="AB_hydrolase_fold"/>
</dbReference>
<dbReference type="Gene3D" id="1.10.10.800">
    <property type="match status" value="1"/>
</dbReference>
<dbReference type="RefSeq" id="WP_185058354.1">
    <property type="nucleotide sequence ID" value="NZ_BAABJP010000001.1"/>
</dbReference>
<organism evidence="4 5">
    <name type="scientific">Pseudonocardia eucalypti</name>
    <dbReference type="NCBI Taxonomy" id="648755"/>
    <lineage>
        <taxon>Bacteria</taxon>
        <taxon>Bacillati</taxon>
        <taxon>Actinomycetota</taxon>
        <taxon>Actinomycetes</taxon>
        <taxon>Pseudonocardiales</taxon>
        <taxon>Pseudonocardiaceae</taxon>
        <taxon>Pseudonocardia</taxon>
    </lineage>
</organism>